<dbReference type="InParanoid" id="A0A7X0JWG1"/>
<dbReference type="EMBL" id="JACHHT010000003">
    <property type="protein sequence ID" value="MBB6523512.1"/>
    <property type="molecule type" value="Genomic_DNA"/>
</dbReference>
<gene>
    <name evidence="1" type="ORF">HNR48_003814</name>
</gene>
<keyword evidence="2" id="KW-1185">Reference proteome</keyword>
<accession>A0A7X0JWG1</accession>
<comment type="caution">
    <text evidence="1">The sequence shown here is derived from an EMBL/GenBank/DDBJ whole genome shotgun (WGS) entry which is preliminary data.</text>
</comment>
<dbReference type="AlphaFoldDB" id="A0A7X0JWG1"/>
<sequence length="136" mass="15842">MNAKEFEYAVIFHNTCPQNRESELVLERIRMRFGLNGENLSILAQGAPVIVKRHADLVVAKNLQKLLACLGAVSWIQKVRRGTEYRDRRAQKRRQIPDRRTAYRHTLSIPERRFGGGRRRTDIGITGREYWRGLVV</sequence>
<dbReference type="Proteomes" id="UP000528457">
    <property type="component" value="Unassembled WGS sequence"/>
</dbReference>
<organism evidence="1 2">
    <name type="scientific">Pseudoteredinibacter isoporae</name>
    <dbReference type="NCBI Taxonomy" id="570281"/>
    <lineage>
        <taxon>Bacteria</taxon>
        <taxon>Pseudomonadati</taxon>
        <taxon>Pseudomonadota</taxon>
        <taxon>Gammaproteobacteria</taxon>
        <taxon>Cellvibrionales</taxon>
        <taxon>Cellvibrionaceae</taxon>
        <taxon>Pseudoteredinibacter</taxon>
    </lineage>
</organism>
<name>A0A7X0JWG1_9GAMM</name>
<protein>
    <submittedName>
        <fullName evidence="1">Uncharacterized protein</fullName>
    </submittedName>
</protein>
<evidence type="ECO:0000313" key="1">
    <source>
        <dbReference type="EMBL" id="MBB6523512.1"/>
    </source>
</evidence>
<dbReference type="RefSeq" id="WP_166847638.1">
    <property type="nucleotide sequence ID" value="NZ_JAAONY010000003.1"/>
</dbReference>
<proteinExistence type="predicted"/>
<reference evidence="1 2" key="1">
    <citation type="submission" date="2020-08" db="EMBL/GenBank/DDBJ databases">
        <title>Genomic Encyclopedia of Type Strains, Phase IV (KMG-IV): sequencing the most valuable type-strain genomes for metagenomic binning, comparative biology and taxonomic classification.</title>
        <authorList>
            <person name="Goeker M."/>
        </authorList>
    </citation>
    <scope>NUCLEOTIDE SEQUENCE [LARGE SCALE GENOMIC DNA]</scope>
    <source>
        <strain evidence="1 2">DSM 22368</strain>
    </source>
</reference>
<evidence type="ECO:0000313" key="2">
    <source>
        <dbReference type="Proteomes" id="UP000528457"/>
    </source>
</evidence>